<dbReference type="AlphaFoldDB" id="A0A319DGP0"/>
<dbReference type="STRING" id="1448320.A0A319DGP0"/>
<dbReference type="OrthoDB" id="3766406at2759"/>
<dbReference type="VEuPathDB" id="FungiDB:BO71DRAFT_427866"/>
<proteinExistence type="predicted"/>
<sequence>MKGLIDWLSRPLHLFLRSRPHEKRLSDLELLPLELLLDITSFLAIVDIICLSLCSRALHDFTTGLCDLRPVRRNKSLALSALNRLVRDLPRMFCCHNCARLHPITDVARPAIGPSIYQKCPDLGAPYLGYDFHHYHLVAVLQNHSCGGRWGINAESLAYTEVVDYPEDPARTTLLSVEGRVCMPAGARPAPPSLVLQIQQWVLFHDSDVVFSDRDTDVHLSVFRHLFICRWQTLGTAEVMDTIRSVIQQWGFSSLDEQPSSAAEYMRCPLCEVEFQISLVDCGKDGSRGSKVGEESYFQSFWASGGA</sequence>
<dbReference type="InterPro" id="IPR001810">
    <property type="entry name" value="F-box_dom"/>
</dbReference>
<dbReference type="EMBL" id="KZ825835">
    <property type="protein sequence ID" value="PYH96615.1"/>
    <property type="molecule type" value="Genomic_DNA"/>
</dbReference>
<accession>A0A319DGP0</accession>
<reference evidence="2 3" key="1">
    <citation type="submission" date="2018-02" db="EMBL/GenBank/DDBJ databases">
        <title>The genomes of Aspergillus section Nigri reveals drivers in fungal speciation.</title>
        <authorList>
            <consortium name="DOE Joint Genome Institute"/>
            <person name="Vesth T.C."/>
            <person name="Nybo J."/>
            <person name="Theobald S."/>
            <person name="Brandl J."/>
            <person name="Frisvad J.C."/>
            <person name="Nielsen K.F."/>
            <person name="Lyhne E.K."/>
            <person name="Kogle M.E."/>
            <person name="Kuo A."/>
            <person name="Riley R."/>
            <person name="Clum A."/>
            <person name="Nolan M."/>
            <person name="Lipzen A."/>
            <person name="Salamov A."/>
            <person name="Henrissat B."/>
            <person name="Wiebenga A."/>
            <person name="De vries R.P."/>
            <person name="Grigoriev I.V."/>
            <person name="Mortensen U.H."/>
            <person name="Andersen M.R."/>
            <person name="Baker S.E."/>
        </authorList>
    </citation>
    <scope>NUCLEOTIDE SEQUENCE [LARGE SCALE GENOMIC DNA]</scope>
    <source>
        <strain evidence="2 3">CBS 707.79</strain>
    </source>
</reference>
<dbReference type="Proteomes" id="UP000247810">
    <property type="component" value="Unassembled WGS sequence"/>
</dbReference>
<dbReference type="InterPro" id="IPR036047">
    <property type="entry name" value="F-box-like_dom_sf"/>
</dbReference>
<keyword evidence="3" id="KW-1185">Reference proteome</keyword>
<dbReference type="Pfam" id="PF00646">
    <property type="entry name" value="F-box"/>
    <property type="match status" value="1"/>
</dbReference>
<evidence type="ECO:0000313" key="3">
    <source>
        <dbReference type="Proteomes" id="UP000247810"/>
    </source>
</evidence>
<dbReference type="SUPFAM" id="SSF81383">
    <property type="entry name" value="F-box domain"/>
    <property type="match status" value="1"/>
</dbReference>
<organism evidence="2 3">
    <name type="scientific">Aspergillus ellipticus CBS 707.79</name>
    <dbReference type="NCBI Taxonomy" id="1448320"/>
    <lineage>
        <taxon>Eukaryota</taxon>
        <taxon>Fungi</taxon>
        <taxon>Dikarya</taxon>
        <taxon>Ascomycota</taxon>
        <taxon>Pezizomycotina</taxon>
        <taxon>Eurotiomycetes</taxon>
        <taxon>Eurotiomycetidae</taxon>
        <taxon>Eurotiales</taxon>
        <taxon>Aspergillaceae</taxon>
        <taxon>Aspergillus</taxon>
        <taxon>Aspergillus subgen. Circumdati</taxon>
    </lineage>
</organism>
<name>A0A319DGP0_9EURO</name>
<feature type="domain" description="F-box" evidence="1">
    <location>
        <begin position="29"/>
        <end position="63"/>
    </location>
</feature>
<gene>
    <name evidence="2" type="ORF">BO71DRAFT_427866</name>
</gene>
<evidence type="ECO:0000313" key="2">
    <source>
        <dbReference type="EMBL" id="PYH96615.1"/>
    </source>
</evidence>
<protein>
    <recommendedName>
        <fullName evidence="1">F-box domain-containing protein</fullName>
    </recommendedName>
</protein>
<evidence type="ECO:0000259" key="1">
    <source>
        <dbReference type="Pfam" id="PF00646"/>
    </source>
</evidence>